<evidence type="ECO:0000256" key="1">
    <source>
        <dbReference type="SAM" id="MobiDB-lite"/>
    </source>
</evidence>
<dbReference type="NCBIfam" id="NF038083">
    <property type="entry name" value="CU044_5270_fam"/>
    <property type="match status" value="1"/>
</dbReference>
<dbReference type="AlphaFoldDB" id="A0A1H5VQ54"/>
<evidence type="ECO:0000313" key="4">
    <source>
        <dbReference type="Proteomes" id="UP000236754"/>
    </source>
</evidence>
<keyword evidence="2" id="KW-0472">Membrane</keyword>
<keyword evidence="2" id="KW-0812">Transmembrane</keyword>
<dbReference type="RefSeq" id="WP_103884505.1">
    <property type="nucleotide sequence ID" value="NZ_FNVU01000002.1"/>
</dbReference>
<dbReference type="EMBL" id="FNVU01000002">
    <property type="protein sequence ID" value="SEF88647.1"/>
    <property type="molecule type" value="Genomic_DNA"/>
</dbReference>
<name>A0A1H5VQ54_9ACTN</name>
<keyword evidence="2" id="KW-1133">Transmembrane helix</keyword>
<organism evidence="3 4">
    <name type="scientific">Actinacidiphila yanglinensis</name>
    <dbReference type="NCBI Taxonomy" id="310779"/>
    <lineage>
        <taxon>Bacteria</taxon>
        <taxon>Bacillati</taxon>
        <taxon>Actinomycetota</taxon>
        <taxon>Actinomycetes</taxon>
        <taxon>Kitasatosporales</taxon>
        <taxon>Streptomycetaceae</taxon>
        <taxon>Actinacidiphila</taxon>
    </lineage>
</organism>
<keyword evidence="4" id="KW-1185">Reference proteome</keyword>
<feature type="compositionally biased region" description="Basic and acidic residues" evidence="1">
    <location>
        <begin position="14"/>
        <end position="25"/>
    </location>
</feature>
<feature type="region of interest" description="Disordered" evidence="1">
    <location>
        <begin position="1"/>
        <end position="39"/>
    </location>
</feature>
<gene>
    <name evidence="3" type="ORF">SAMN05216223_102365</name>
</gene>
<evidence type="ECO:0000313" key="3">
    <source>
        <dbReference type="EMBL" id="SEF88647.1"/>
    </source>
</evidence>
<dbReference type="OrthoDB" id="3387554at2"/>
<protein>
    <recommendedName>
        <fullName evidence="5">CU044_5270 family protein</fullName>
    </recommendedName>
</protein>
<feature type="compositionally biased region" description="Low complexity" evidence="1">
    <location>
        <begin position="26"/>
        <end position="36"/>
    </location>
</feature>
<accession>A0A1H5VQ54</accession>
<reference evidence="3 4" key="1">
    <citation type="submission" date="2016-10" db="EMBL/GenBank/DDBJ databases">
        <authorList>
            <person name="de Groot N.N."/>
        </authorList>
    </citation>
    <scope>NUCLEOTIDE SEQUENCE [LARGE SCALE GENOMIC DNA]</scope>
    <source>
        <strain evidence="3 4">CGMCC 4.2023</strain>
    </source>
</reference>
<sequence length="388" mass="40963">MNAQSPQDDALDAAAREATRERAEAARLLPDPAVPDLPDDRLSVLKEHLMSEFHADEKAAATPPAAAPPATGPARWRRKRRWVAVVAPLAAAAAVAAVLTAGPGHQDRTADAARPAPSAAATLLENAAAVVSRAPSVPVGHDQYVYVRSVFTGRDNPLQAQWTDKQGRTHRQYAKKPEKLARPESMQQWIAWSHDQAVGVAYGDKAPEIYHLPAAGQGAISGGPSGLSSPLADLAALPADPAEAMRTIGAQVNHQLADDENTLGGKRPLPFAPQLVFAYLGGMLAESVDPQTTAFLYRVAAEIPHTTVVPDAVDAAGRHGVAITIDGGGRDREEWIFDRTTYAYLGYRDVTVDDTVDGKAGSVLQATAVLQRAVVDRIGDTSAATTTG</sequence>
<dbReference type="Proteomes" id="UP000236754">
    <property type="component" value="Unassembled WGS sequence"/>
</dbReference>
<proteinExistence type="predicted"/>
<feature type="transmembrane region" description="Helical" evidence="2">
    <location>
        <begin position="82"/>
        <end position="102"/>
    </location>
</feature>
<evidence type="ECO:0008006" key="5">
    <source>
        <dbReference type="Google" id="ProtNLM"/>
    </source>
</evidence>
<dbReference type="InterPro" id="IPR047789">
    <property type="entry name" value="CU044_5270-like"/>
</dbReference>
<evidence type="ECO:0000256" key="2">
    <source>
        <dbReference type="SAM" id="Phobius"/>
    </source>
</evidence>